<feature type="transmembrane region" description="Helical" evidence="1">
    <location>
        <begin position="154"/>
        <end position="174"/>
    </location>
</feature>
<protein>
    <submittedName>
        <fullName evidence="3">MFS transporter</fullName>
    </submittedName>
</protein>
<accession>A0A7C4NKS4</accession>
<evidence type="ECO:0000313" key="2">
    <source>
        <dbReference type="EMBL" id="HGQ35439.1"/>
    </source>
</evidence>
<feature type="transmembrane region" description="Helical" evidence="1">
    <location>
        <begin position="265"/>
        <end position="286"/>
    </location>
</feature>
<dbReference type="InterPro" id="IPR052528">
    <property type="entry name" value="Sugar_transport-like"/>
</dbReference>
<proteinExistence type="predicted"/>
<keyword evidence="1" id="KW-0472">Membrane</keyword>
<reference evidence="3" key="1">
    <citation type="journal article" date="2020" name="mSystems">
        <title>Genome- and Community-Level Interaction Insights into Carbon Utilization and Element Cycling Functions of Hydrothermarchaeota in Hydrothermal Sediment.</title>
        <authorList>
            <person name="Zhou Z."/>
            <person name="Liu Y."/>
            <person name="Xu W."/>
            <person name="Pan J."/>
            <person name="Luo Z.H."/>
            <person name="Li M."/>
        </authorList>
    </citation>
    <scope>NUCLEOTIDE SEQUENCE [LARGE SCALE GENOMIC DNA]</scope>
    <source>
        <strain evidence="3">SpSt-637</strain>
        <strain evidence="2">SpSt-667</strain>
    </source>
</reference>
<dbReference type="InterPro" id="IPR011701">
    <property type="entry name" value="MFS"/>
</dbReference>
<feature type="transmembrane region" description="Helical" evidence="1">
    <location>
        <begin position="322"/>
        <end position="344"/>
    </location>
</feature>
<feature type="transmembrane region" description="Helical" evidence="1">
    <location>
        <begin position="180"/>
        <end position="199"/>
    </location>
</feature>
<dbReference type="GO" id="GO:0022857">
    <property type="term" value="F:transmembrane transporter activity"/>
    <property type="evidence" value="ECO:0007669"/>
    <property type="project" value="InterPro"/>
</dbReference>
<feature type="transmembrane region" description="Helical" evidence="1">
    <location>
        <begin position="89"/>
        <end position="109"/>
    </location>
</feature>
<dbReference type="Gene3D" id="1.20.1250.20">
    <property type="entry name" value="MFS general substrate transporter like domains"/>
    <property type="match status" value="2"/>
</dbReference>
<dbReference type="EMBL" id="DTCK01000010">
    <property type="protein sequence ID" value="HGQ35439.1"/>
    <property type="molecule type" value="Genomic_DNA"/>
</dbReference>
<dbReference type="Pfam" id="PF07690">
    <property type="entry name" value="MFS_1"/>
    <property type="match status" value="1"/>
</dbReference>
<dbReference type="EMBL" id="DTBD01000072">
    <property type="protein sequence ID" value="HGQ65163.1"/>
    <property type="molecule type" value="Genomic_DNA"/>
</dbReference>
<gene>
    <name evidence="3" type="ORF">ENU08_07965</name>
    <name evidence="2" type="ORF">ENU41_02010</name>
</gene>
<dbReference type="PANTHER" id="PTHR23526:SF2">
    <property type="entry name" value="MAJOR FACILITATOR SUPERFAMILY (MFS) PROFILE DOMAIN-CONTAINING PROTEIN"/>
    <property type="match status" value="1"/>
</dbReference>
<name>A0A7C4NKS4_9CREN</name>
<feature type="transmembrane region" description="Helical" evidence="1">
    <location>
        <begin position="390"/>
        <end position="410"/>
    </location>
</feature>
<evidence type="ECO:0000256" key="1">
    <source>
        <dbReference type="SAM" id="Phobius"/>
    </source>
</evidence>
<dbReference type="InterPro" id="IPR036259">
    <property type="entry name" value="MFS_trans_sf"/>
</dbReference>
<feature type="transmembrane region" description="Helical" evidence="1">
    <location>
        <begin position="356"/>
        <end position="378"/>
    </location>
</feature>
<sequence length="415" mass="46090">MRKRLSYGDIAIEGERKYFDGNTKIVKYIVLRQSLASLADNFSAPYIGYYLASLTPSGITQGVLQFSTNALPTLAQVLAGPYIDRFKKYILTLFTSSVIASLIWITISLTRNPTVLTILVTLRAIFVGIAGLSFTAFIGFMFSDIERGRILSKVNATAQLMALIAFVVTASLITPSVETLRLLFVFSGVLSFIASIFWLRMIYIDRSIAKDNLGREKGLLPALKVVTNNKSFVKFCVIYSCHMMAMALAWPWFPLMQKYVLNMSITEIAILNICGTSSLMLFQYLITNYIHKLNVKKTIIISRIGFTTYALSYAIANNPIQIYIANTILGPFTALSNTFIPLYIFRVSTYGMYASYLATLNFTQGMSAALGSIIGGTIADIIASNNNFYVLRYAMAVVAILRGITALLHIKIDDR</sequence>
<comment type="caution">
    <text evidence="3">The sequence shown here is derived from an EMBL/GenBank/DDBJ whole genome shotgun (WGS) entry which is preliminary data.</text>
</comment>
<dbReference type="AlphaFoldDB" id="A0A7C4NKS4"/>
<evidence type="ECO:0000313" key="3">
    <source>
        <dbReference type="EMBL" id="HGQ65163.1"/>
    </source>
</evidence>
<dbReference type="SUPFAM" id="SSF103473">
    <property type="entry name" value="MFS general substrate transporter"/>
    <property type="match status" value="1"/>
</dbReference>
<keyword evidence="1" id="KW-0812">Transmembrane</keyword>
<organism evidence="3">
    <name type="scientific">Ignisphaera aggregans</name>
    <dbReference type="NCBI Taxonomy" id="334771"/>
    <lineage>
        <taxon>Archaea</taxon>
        <taxon>Thermoproteota</taxon>
        <taxon>Thermoprotei</taxon>
        <taxon>Desulfurococcales</taxon>
        <taxon>Desulfurococcaceae</taxon>
        <taxon>Ignisphaera</taxon>
    </lineage>
</organism>
<feature type="transmembrane region" description="Helical" evidence="1">
    <location>
        <begin position="298"/>
        <end position="316"/>
    </location>
</feature>
<dbReference type="PANTHER" id="PTHR23526">
    <property type="entry name" value="INTEGRAL MEMBRANE TRANSPORT PROTEIN-RELATED"/>
    <property type="match status" value="1"/>
</dbReference>
<feature type="transmembrane region" description="Helical" evidence="1">
    <location>
        <begin position="232"/>
        <end position="253"/>
    </location>
</feature>
<feature type="transmembrane region" description="Helical" evidence="1">
    <location>
        <begin position="115"/>
        <end position="142"/>
    </location>
</feature>
<keyword evidence="1" id="KW-1133">Transmembrane helix</keyword>